<comment type="caution">
    <text evidence="1">The sequence shown here is derived from an EMBL/GenBank/DDBJ whole genome shotgun (WGS) entry which is preliminary data.</text>
</comment>
<gene>
    <name evidence="1" type="ORF">A7312_23505</name>
</gene>
<evidence type="ECO:0000313" key="1">
    <source>
        <dbReference type="EMBL" id="ODA10522.1"/>
    </source>
</evidence>
<protein>
    <submittedName>
        <fullName evidence="1">Uncharacterized protein</fullName>
    </submittedName>
</protein>
<sequence length="124" mass="14348">MSKNGKWTFSENEEFFNYGEYFDTKKEAIAAGKEYFADDDYALYVGQVEEGGLGVMVDVESIFDYINQNMCDEAGESADDYLMYTAPEHDQELENELKDVITKWITRHGYQPTFFKVVNIESVE</sequence>
<evidence type="ECO:0000313" key="2">
    <source>
        <dbReference type="Proteomes" id="UP000094974"/>
    </source>
</evidence>
<organism evidence="1 2">
    <name type="scientific">Paenibacillus polymyxa</name>
    <name type="common">Bacillus polymyxa</name>
    <dbReference type="NCBI Taxonomy" id="1406"/>
    <lineage>
        <taxon>Bacteria</taxon>
        <taxon>Bacillati</taxon>
        <taxon>Bacillota</taxon>
        <taxon>Bacilli</taxon>
        <taxon>Bacillales</taxon>
        <taxon>Paenibacillaceae</taxon>
        <taxon>Paenibacillus</taxon>
    </lineage>
</organism>
<dbReference type="EMBL" id="LYND01000066">
    <property type="protein sequence ID" value="ODA10522.1"/>
    <property type="molecule type" value="Genomic_DNA"/>
</dbReference>
<name>A0ABX2ZFY9_PAEPO</name>
<dbReference type="Proteomes" id="UP000094974">
    <property type="component" value="Unassembled WGS sequence"/>
</dbReference>
<accession>A0ABX2ZFY9</accession>
<keyword evidence="2" id="KW-1185">Reference proteome</keyword>
<reference evidence="2" key="1">
    <citation type="submission" date="2016-05" db="EMBL/GenBank/DDBJ databases">
        <title>Whole genome shotgun sequencing of cultured foodborne pathogen.</title>
        <authorList>
            <person name="Zheng J."/>
            <person name="Timme R."/>
            <person name="Allard M."/>
            <person name="Strain E."/>
            <person name="Luo Y."/>
            <person name="Brown E."/>
        </authorList>
    </citation>
    <scope>NUCLEOTIDE SEQUENCE [LARGE SCALE GENOMIC DNA]</scope>
    <source>
        <strain evidence="2">CFSAN034343</strain>
    </source>
</reference>
<proteinExistence type="predicted"/>
<dbReference type="RefSeq" id="WP_068938623.1">
    <property type="nucleotide sequence ID" value="NZ_LYND01000066.1"/>
</dbReference>